<proteinExistence type="predicted"/>
<evidence type="ECO:0000313" key="2">
    <source>
        <dbReference type="Proteomes" id="UP001305414"/>
    </source>
</evidence>
<sequence>MSHNVANGDMIPGPRSGGISLEKSNFGGGVPNMVGQLVWEQRTNHAAECFYQCFKRAGAALD</sequence>
<keyword evidence="2" id="KW-1185">Reference proteome</keyword>
<evidence type="ECO:0000313" key="1">
    <source>
        <dbReference type="EMBL" id="KAK5628306.1"/>
    </source>
</evidence>
<reference evidence="1 2" key="1">
    <citation type="submission" date="2023-10" db="EMBL/GenBank/DDBJ databases">
        <title>Draft genome sequence of Xylaria bambusicola isolate GMP-LS, the root and basal stem rot pathogen of sugarcane in Indonesia.</title>
        <authorList>
            <person name="Selvaraj P."/>
            <person name="Muralishankar V."/>
            <person name="Muruganantham S."/>
            <person name="Sp S."/>
            <person name="Haryani S."/>
            <person name="Lau K.J.X."/>
            <person name="Naqvi N.I."/>
        </authorList>
    </citation>
    <scope>NUCLEOTIDE SEQUENCE [LARGE SCALE GENOMIC DNA]</scope>
    <source>
        <strain evidence="1">GMP-LS</strain>
    </source>
</reference>
<dbReference type="Proteomes" id="UP001305414">
    <property type="component" value="Unassembled WGS sequence"/>
</dbReference>
<accession>A0AAN7UL96</accession>
<gene>
    <name evidence="1" type="ORF">RRF57_004021</name>
</gene>
<dbReference type="EMBL" id="JAWHQM010000008">
    <property type="protein sequence ID" value="KAK5628306.1"/>
    <property type="molecule type" value="Genomic_DNA"/>
</dbReference>
<comment type="caution">
    <text evidence="1">The sequence shown here is derived from an EMBL/GenBank/DDBJ whole genome shotgun (WGS) entry which is preliminary data.</text>
</comment>
<organism evidence="1 2">
    <name type="scientific">Xylaria bambusicola</name>
    <dbReference type="NCBI Taxonomy" id="326684"/>
    <lineage>
        <taxon>Eukaryota</taxon>
        <taxon>Fungi</taxon>
        <taxon>Dikarya</taxon>
        <taxon>Ascomycota</taxon>
        <taxon>Pezizomycotina</taxon>
        <taxon>Sordariomycetes</taxon>
        <taxon>Xylariomycetidae</taxon>
        <taxon>Xylariales</taxon>
        <taxon>Xylariaceae</taxon>
        <taxon>Xylaria</taxon>
    </lineage>
</organism>
<dbReference type="AlphaFoldDB" id="A0AAN7UL96"/>
<name>A0AAN7UL96_9PEZI</name>
<protein>
    <submittedName>
        <fullName evidence="1">Uncharacterized protein</fullName>
    </submittedName>
</protein>